<accession>F7G167</accession>
<dbReference type="AlphaFoldDB" id="F7G167"/>
<dbReference type="Bgee" id="ENSOANG00000013701">
    <property type="expression patterns" value="Expressed in testis and 8 other cell types or tissues"/>
</dbReference>
<feature type="region of interest" description="Disordered" evidence="2">
    <location>
        <begin position="1"/>
        <end position="31"/>
    </location>
</feature>
<organism evidence="3 4">
    <name type="scientific">Ornithorhynchus anatinus</name>
    <name type="common">Duckbill platypus</name>
    <dbReference type="NCBI Taxonomy" id="9258"/>
    <lineage>
        <taxon>Eukaryota</taxon>
        <taxon>Metazoa</taxon>
        <taxon>Chordata</taxon>
        <taxon>Craniata</taxon>
        <taxon>Vertebrata</taxon>
        <taxon>Euteleostomi</taxon>
        <taxon>Mammalia</taxon>
        <taxon>Monotremata</taxon>
        <taxon>Ornithorhynchidae</taxon>
        <taxon>Ornithorhynchus</taxon>
    </lineage>
</organism>
<feature type="coiled-coil region" evidence="1">
    <location>
        <begin position="38"/>
        <end position="143"/>
    </location>
</feature>
<dbReference type="OMA" id="CRRFECD"/>
<feature type="compositionally biased region" description="Polar residues" evidence="2">
    <location>
        <begin position="21"/>
        <end position="30"/>
    </location>
</feature>
<dbReference type="FunCoup" id="F7G167">
    <property type="interactions" value="546"/>
</dbReference>
<dbReference type="InParanoid" id="F7G167"/>
<feature type="coiled-coil region" evidence="1">
    <location>
        <begin position="169"/>
        <end position="252"/>
    </location>
</feature>
<keyword evidence="1" id="KW-0175">Coiled coil</keyword>
<dbReference type="GeneTree" id="ENSGT00390000007924"/>
<sequence length="1217" mass="139789">MSLDYPTNDSTEEIHRHRNVPSDTKPTGKSNCCDLDVATELRKKLHRAKREKLDLTAKHNAELSVCESQIAKLQSEVEKGEAVRQSLEYELALVRKVAGLERFAAEEKLAEAQKIHRELLTQNSELQEKANEVEKAFHTSQQNWKEECRRFENGLEERENLIQSRHRECDLLIQEKIRLESVLQEQERAMQNMSKKIENLEAEHSGCSDRLHQRTSELELSAEREGRLKKEFEAANLRVKKLEEIVEAERAAHLESKFNSEIIQLRIRDLEGALQVEKASQAEAVSGLEMIKNEFKEVENAYEREKHNAQENFSKLQLLEKEYFAVNKQLGEKIEDQEKVISDLSKRLQESDRSCDELQKELVMVKKQQAFLSETGENNMRELVSLLGCFPVSSEQTSGIHSDRDRGPSFSVVLETLRRTLTDYQSKLEDASNELNDMKILLEKVCKELDSSKQKIHSQSLNLKEAEDNAAVANKELSRLHPKIAEREAVISTLKTELQKVLHCWEKEKVRVRESENEIQKLAKTYHEDAEEKLTFLHTLYQHLVAECVFVKQPEDLLGTFSWPELCVVVRENINALILDLNRANDKVARLEDVCKDKCDTVRELWRSREDAFSRVAEQMKSQESRWQKQKKELEQQYSGLLREVHIRAQKFQKIAEKTTEKVAQVEKAREQLIRDNSRFQNALAQAQKEQRSLLSACALMAGAFYPLYHRSCALSVQRDFLKDQVETYETLERELRTLVRALSDPEEEKPEEVRVKKKPFRGLIRKFRRGVIVVLAANRLQVLGQTCSFLFGWMESFREGIGIVVCSGDPRGQRRPPGPQKEQMRSHQALNWFTSADLLISITSSMAELQDVLVRTDPNSRLGGHLLVSAAKNSFVRLMDKLGTAMERAPLSGSRDITLSDRDSLVRRLARGLHRANTEALKHGLGGSAPVTRSTVSLQKQILEFTQRLHAAEVERRSLRIELREFRRNGSELRKELVRAQSLEAELNDLKQAKAVPYEKFESACTELNNALLREQQAQLLLNEQAQQLQELNYRLELHSSEEADKKQILGEAVKSLSEAKAELRRKDQCLRQLNGRVTQLEQEKRRLEESVHDAERALRVAAEDKEYIAIHMKSVEDSLHKVRDQISLSWTSATEGDFTLRLPRLALENLVGEEGLKGRPEGAACQAVIKSFVDIYQLASSRIATLEREMASYQDHIATLKSELQTACLRENDSL</sequence>
<reference evidence="3 4" key="1">
    <citation type="journal article" date="2008" name="Nature">
        <title>Genome analysis of the platypus reveals unique signatures of evolution.</title>
        <authorList>
            <person name="Warren W.C."/>
            <person name="Hillier L.W."/>
            <person name="Marshall Graves J.A."/>
            <person name="Birney E."/>
            <person name="Ponting C.P."/>
            <person name="Grutzner F."/>
            <person name="Belov K."/>
            <person name="Miller W."/>
            <person name="Clarke L."/>
            <person name="Chinwalla A.T."/>
            <person name="Yang S.P."/>
            <person name="Heger A."/>
            <person name="Locke D.P."/>
            <person name="Miethke P."/>
            <person name="Waters P.D."/>
            <person name="Veyrunes F."/>
            <person name="Fulton L."/>
            <person name="Fulton B."/>
            <person name="Graves T."/>
            <person name="Wallis J."/>
            <person name="Puente X.S."/>
            <person name="Lopez-Otin C."/>
            <person name="Ordonez G.R."/>
            <person name="Eichler E.E."/>
            <person name="Chen L."/>
            <person name="Cheng Z."/>
            <person name="Deakin J.E."/>
            <person name="Alsop A."/>
            <person name="Thompson K."/>
            <person name="Kirby P."/>
            <person name="Papenfuss A.T."/>
            <person name="Wakefield M.J."/>
            <person name="Olender T."/>
            <person name="Lancet D."/>
            <person name="Huttley G.A."/>
            <person name="Smit A.F."/>
            <person name="Pask A."/>
            <person name="Temple-Smith P."/>
            <person name="Batzer M.A."/>
            <person name="Walker J.A."/>
            <person name="Konkel M.K."/>
            <person name="Harris R.S."/>
            <person name="Whittington C.M."/>
            <person name="Wong E.S."/>
            <person name="Gemmell N.J."/>
            <person name="Buschiazzo E."/>
            <person name="Vargas Jentzsch I.M."/>
            <person name="Merkel A."/>
            <person name="Schmitz J."/>
            <person name="Zemann A."/>
            <person name="Churakov G."/>
            <person name="Kriegs J.O."/>
            <person name="Brosius J."/>
            <person name="Murchison E.P."/>
            <person name="Sachidanandam R."/>
            <person name="Smith C."/>
            <person name="Hannon G.J."/>
            <person name="Tsend-Ayush E."/>
            <person name="McMillan D."/>
            <person name="Attenborough R."/>
            <person name="Rens W."/>
            <person name="Ferguson-Smith M."/>
            <person name="Lefevre C.M."/>
            <person name="Sharp J.A."/>
            <person name="Nicholas K.R."/>
            <person name="Ray D.A."/>
            <person name="Kube M."/>
            <person name="Reinhardt R."/>
            <person name="Pringle T.H."/>
            <person name="Taylor J."/>
            <person name="Jones R.C."/>
            <person name="Nixon B."/>
            <person name="Dacheux J.L."/>
            <person name="Niwa H."/>
            <person name="Sekita Y."/>
            <person name="Huang X."/>
            <person name="Stark A."/>
            <person name="Kheradpour P."/>
            <person name="Kellis M."/>
            <person name="Flicek P."/>
            <person name="Chen Y."/>
            <person name="Webber C."/>
            <person name="Hardison R."/>
            <person name="Nelson J."/>
            <person name="Hallsworth-Pepin K."/>
            <person name="Delehaunty K."/>
            <person name="Markovic C."/>
            <person name="Minx P."/>
            <person name="Feng Y."/>
            <person name="Kremitzki C."/>
            <person name="Mitreva M."/>
            <person name="Glasscock J."/>
            <person name="Wylie T."/>
            <person name="Wohldmann P."/>
            <person name="Thiru P."/>
            <person name="Nhan M.N."/>
            <person name="Pohl C.S."/>
            <person name="Smith S.M."/>
            <person name="Hou S."/>
            <person name="Nefedov M."/>
            <person name="de Jong P.J."/>
            <person name="Renfree M.B."/>
            <person name="Mardis E.R."/>
            <person name="Wilson R.K."/>
        </authorList>
    </citation>
    <scope>NUCLEOTIDE SEQUENCE [LARGE SCALE GENOMIC DNA]</scope>
    <source>
        <strain evidence="3 4">Glennie</strain>
    </source>
</reference>
<dbReference type="PANTHER" id="PTHR37476">
    <property type="entry name" value="COILED-COIL DOMAIN-CONTAINING PROTEIN 171"/>
    <property type="match status" value="1"/>
</dbReference>
<keyword evidence="4" id="KW-1185">Reference proteome</keyword>
<dbReference type="eggNOG" id="ENOG502QT2H">
    <property type="taxonomic scope" value="Eukaryota"/>
</dbReference>
<name>F7G167_ORNAN</name>
<proteinExistence type="predicted"/>
<evidence type="ECO:0000313" key="4">
    <source>
        <dbReference type="Proteomes" id="UP000002279"/>
    </source>
</evidence>
<feature type="coiled-coil region" evidence="1">
    <location>
        <begin position="1178"/>
        <end position="1205"/>
    </location>
</feature>
<dbReference type="PANTHER" id="PTHR37476:SF1">
    <property type="entry name" value="COILED-COIL DOMAIN-CONTAINING PROTEIN 171"/>
    <property type="match status" value="1"/>
</dbReference>
<evidence type="ECO:0000256" key="1">
    <source>
        <dbReference type="SAM" id="Coils"/>
    </source>
</evidence>
<dbReference type="HOGENOM" id="CLU_007506_0_0_1"/>
<evidence type="ECO:0000256" key="2">
    <source>
        <dbReference type="SAM" id="MobiDB-lite"/>
    </source>
</evidence>
<dbReference type="OrthoDB" id="287623at2759"/>
<reference evidence="3" key="2">
    <citation type="submission" date="2025-08" db="UniProtKB">
        <authorList>
            <consortium name="Ensembl"/>
        </authorList>
    </citation>
    <scope>IDENTIFICATION</scope>
    <source>
        <strain evidence="3">Glennie</strain>
    </source>
</reference>
<feature type="coiled-coil region" evidence="1">
    <location>
        <begin position="574"/>
        <end position="690"/>
    </location>
</feature>
<dbReference type="Ensembl" id="ENSOANT00000021611.3">
    <property type="protein sequence ID" value="ENSOANP00000021608.3"/>
    <property type="gene ID" value="ENSOANG00000013701.3"/>
</dbReference>
<dbReference type="Proteomes" id="UP000002279">
    <property type="component" value="Chromosome 10"/>
</dbReference>
<feature type="coiled-coil region" evidence="1">
    <location>
        <begin position="288"/>
        <end position="368"/>
    </location>
</feature>
<protein>
    <submittedName>
        <fullName evidence="3">Coiled-coil domain containing 171</fullName>
    </submittedName>
</protein>
<feature type="coiled-coil region" evidence="1">
    <location>
        <begin position="414"/>
        <end position="476"/>
    </location>
</feature>
<evidence type="ECO:0000313" key="3">
    <source>
        <dbReference type="Ensembl" id="ENSOANP00000021608.3"/>
    </source>
</evidence>
<gene>
    <name evidence="3" type="primary">CCDC171</name>
</gene>
<feature type="coiled-coil region" evidence="1">
    <location>
        <begin position="950"/>
        <end position="994"/>
    </location>
</feature>
<feature type="coiled-coil region" evidence="1">
    <location>
        <begin position="1023"/>
        <end position="1106"/>
    </location>
</feature>
<reference evidence="3" key="3">
    <citation type="submission" date="2025-09" db="UniProtKB">
        <authorList>
            <consortium name="Ensembl"/>
        </authorList>
    </citation>
    <scope>IDENTIFICATION</scope>
    <source>
        <strain evidence="3">Glennie</strain>
    </source>
</reference>